<dbReference type="InterPro" id="IPR036282">
    <property type="entry name" value="Glutathione-S-Trfase_C_sf"/>
</dbReference>
<evidence type="ECO:0000256" key="4">
    <source>
        <dbReference type="SAM" id="MobiDB-lite"/>
    </source>
</evidence>
<dbReference type="Proteomes" id="UP001497392">
    <property type="component" value="Unassembled WGS sequence"/>
</dbReference>
<reference evidence="6 7" key="1">
    <citation type="submission" date="2024-06" db="EMBL/GenBank/DDBJ databases">
        <authorList>
            <person name="Kraege A."/>
            <person name="Thomma B."/>
        </authorList>
    </citation>
    <scope>NUCLEOTIDE SEQUENCE [LARGE SCALE GENOMIC DNA]</scope>
</reference>
<keyword evidence="2 3" id="KW-0694">RNA-binding</keyword>
<evidence type="ECO:0000256" key="1">
    <source>
        <dbReference type="ARBA" id="ARBA00022555"/>
    </source>
</evidence>
<dbReference type="InterPro" id="IPR051270">
    <property type="entry name" value="Tyrosine-tRNA_ligase_regulator"/>
</dbReference>
<organism evidence="6 7">
    <name type="scientific">Coccomyxa viridis</name>
    <dbReference type="NCBI Taxonomy" id="1274662"/>
    <lineage>
        <taxon>Eukaryota</taxon>
        <taxon>Viridiplantae</taxon>
        <taxon>Chlorophyta</taxon>
        <taxon>core chlorophytes</taxon>
        <taxon>Trebouxiophyceae</taxon>
        <taxon>Trebouxiophyceae incertae sedis</taxon>
        <taxon>Coccomyxaceae</taxon>
        <taxon>Coccomyxa</taxon>
    </lineage>
</organism>
<evidence type="ECO:0000313" key="7">
    <source>
        <dbReference type="Proteomes" id="UP001497392"/>
    </source>
</evidence>
<keyword evidence="7" id="KW-1185">Reference proteome</keyword>
<dbReference type="SUPFAM" id="SSF50249">
    <property type="entry name" value="Nucleic acid-binding proteins"/>
    <property type="match status" value="1"/>
</dbReference>
<dbReference type="Pfam" id="PF01588">
    <property type="entry name" value="tRNA_bind"/>
    <property type="match status" value="1"/>
</dbReference>
<keyword evidence="1 3" id="KW-0820">tRNA-binding</keyword>
<dbReference type="Gene3D" id="2.40.50.140">
    <property type="entry name" value="Nucleic acid-binding proteins"/>
    <property type="match status" value="1"/>
</dbReference>
<dbReference type="CDD" id="cd02799">
    <property type="entry name" value="tRNA_bind_EMAP-II_like"/>
    <property type="match status" value="1"/>
</dbReference>
<protein>
    <submittedName>
        <fullName evidence="6">G137 protein</fullName>
    </submittedName>
</protein>
<feature type="domain" description="TRNA-binding" evidence="5">
    <location>
        <begin position="257"/>
        <end position="360"/>
    </location>
</feature>
<dbReference type="PANTHER" id="PTHR11586">
    <property type="entry name" value="TRNA-AMINOACYLATION COFACTOR ARC1 FAMILY MEMBER"/>
    <property type="match status" value="1"/>
</dbReference>
<dbReference type="Gene3D" id="1.20.1050.130">
    <property type="match status" value="1"/>
</dbReference>
<name>A0ABP1FGN1_9CHLO</name>
<dbReference type="PROSITE" id="PS50886">
    <property type="entry name" value="TRBD"/>
    <property type="match status" value="1"/>
</dbReference>
<dbReference type="PANTHER" id="PTHR11586:SF33">
    <property type="entry name" value="AMINOACYL TRNA SYNTHASE COMPLEX-INTERACTING MULTIFUNCTIONAL PROTEIN 1"/>
    <property type="match status" value="1"/>
</dbReference>
<accession>A0ABP1FGN1</accession>
<evidence type="ECO:0000256" key="2">
    <source>
        <dbReference type="ARBA" id="ARBA00022884"/>
    </source>
</evidence>
<feature type="compositionally biased region" description="Low complexity" evidence="4">
    <location>
        <begin position="197"/>
        <end position="227"/>
    </location>
</feature>
<dbReference type="InterPro" id="IPR002547">
    <property type="entry name" value="tRNA-bd_dom"/>
</dbReference>
<dbReference type="SUPFAM" id="SSF47616">
    <property type="entry name" value="GST C-terminal domain-like"/>
    <property type="match status" value="1"/>
</dbReference>
<comment type="caution">
    <text evidence="6">The sequence shown here is derived from an EMBL/GenBank/DDBJ whole genome shotgun (WGS) entry which is preliminary data.</text>
</comment>
<evidence type="ECO:0000313" key="6">
    <source>
        <dbReference type="EMBL" id="CAL5218456.1"/>
    </source>
</evidence>
<feature type="region of interest" description="Disordered" evidence="4">
    <location>
        <begin position="178"/>
        <end position="257"/>
    </location>
</feature>
<evidence type="ECO:0000256" key="3">
    <source>
        <dbReference type="PROSITE-ProRule" id="PRU00209"/>
    </source>
</evidence>
<dbReference type="EMBL" id="CAXHTA020000001">
    <property type="protein sequence ID" value="CAL5218456.1"/>
    <property type="molecule type" value="Genomic_DNA"/>
</dbReference>
<gene>
    <name evidence="6" type="primary">g137</name>
    <name evidence="6" type="ORF">VP750_LOCUS115</name>
</gene>
<proteinExistence type="predicted"/>
<evidence type="ECO:0000259" key="5">
    <source>
        <dbReference type="PROSITE" id="PS50886"/>
    </source>
</evidence>
<dbReference type="InterPro" id="IPR053836">
    <property type="entry name" value="Arc1-like_N"/>
</dbReference>
<dbReference type="Pfam" id="PF21972">
    <property type="entry name" value="Arc1p_N_like"/>
    <property type="match status" value="1"/>
</dbReference>
<dbReference type="InterPro" id="IPR012340">
    <property type="entry name" value="NA-bd_OB-fold"/>
</dbReference>
<sequence>MGAPAHSGKRLLAPTPEDAKTVQLIAAYTGSADHVETSLSKNDVEYIDESGRALFGSNTICRHLARSSPHSKALLGADVETAAVVSQWMSMRYSLLLPISEEALRTLESHLATRTFILGTTLSLADLTLFGALHQAVANFPPAQLRRFRSIVRWFDYLQHVADKTGIFKPVAFQIPEPDLKPPTIPPPKAKGEAAKEAASSAKAGADVAPGAAAVAASPADPSAPADAAKKDKKKEKKEKAKGGEAKPAVASKDEPRVDQLDIRVGQIVKIGPHPDADSLYVEEIDLGEGQPRQIVSGLVKFVPVEKMENRRVVVVCNLKPAKMRGVLSSGMVLCASNAAHDEVDPINPPEGVPVGERITFEGYANEPDAQLNPKKNIFGKLAPDLLTNTEGVANYKGVPFMTSRGPVTASIPNAMVA</sequence>